<dbReference type="AlphaFoldDB" id="A0A653K6M3"/>
<keyword evidence="1" id="KW-0812">Transmembrane</keyword>
<dbReference type="Pfam" id="PF05656">
    <property type="entry name" value="DUF805"/>
    <property type="match status" value="1"/>
</dbReference>
<dbReference type="Proteomes" id="UP000013034">
    <property type="component" value="Unassembled WGS sequence"/>
</dbReference>
<organism evidence="4 7">
    <name type="scientific">Acinetobacter proteolyticus</name>
    <dbReference type="NCBI Taxonomy" id="1776741"/>
    <lineage>
        <taxon>Bacteria</taxon>
        <taxon>Pseudomonadati</taxon>
        <taxon>Pseudomonadota</taxon>
        <taxon>Gammaproteobacteria</taxon>
        <taxon>Moraxellales</taxon>
        <taxon>Moraxellaceae</taxon>
        <taxon>Acinetobacter</taxon>
    </lineage>
</organism>
<dbReference type="OrthoDB" id="9812349at2"/>
<accession>A0A653K6M3</accession>
<protein>
    <submittedName>
        <fullName evidence="3">DUF805 domain-containing protein</fullName>
    </submittedName>
</protein>
<evidence type="ECO:0000313" key="5">
    <source>
        <dbReference type="Proteomes" id="UP000013034"/>
    </source>
</evidence>
<proteinExistence type="predicted"/>
<feature type="transmembrane region" description="Helical" evidence="1">
    <location>
        <begin position="21"/>
        <end position="47"/>
    </location>
</feature>
<reference evidence="2 5" key="1">
    <citation type="submission" date="2013-02" db="EMBL/GenBank/DDBJ databases">
        <title>The Genome Sequence of Acinetobacter sp. NIPH 809.</title>
        <authorList>
            <consortium name="The Broad Institute Genome Sequencing Platform"/>
            <consortium name="The Broad Institute Genome Sequencing Center for Infectious Disease"/>
            <person name="Cerqueira G."/>
            <person name="Feldgarden M."/>
            <person name="Courvalin P."/>
            <person name="Perichon B."/>
            <person name="Grillot-Courvalin C."/>
            <person name="Clermont D."/>
            <person name="Rocha E."/>
            <person name="Yoon E.-J."/>
            <person name="Nemec A."/>
            <person name="Walker B."/>
            <person name="Young S.K."/>
            <person name="Zeng Q."/>
            <person name="Gargeya S."/>
            <person name="Fitzgerald M."/>
            <person name="Haas B."/>
            <person name="Abouelleil A."/>
            <person name="Alvarado L."/>
            <person name="Arachchi H.M."/>
            <person name="Berlin A.M."/>
            <person name="Chapman S.B."/>
            <person name="Dewar J."/>
            <person name="Goldberg J."/>
            <person name="Griggs A."/>
            <person name="Gujja S."/>
            <person name="Hansen M."/>
            <person name="Howarth C."/>
            <person name="Imamovic A."/>
            <person name="Larimer J."/>
            <person name="McCowan C."/>
            <person name="Murphy C."/>
            <person name="Neiman D."/>
            <person name="Pearson M."/>
            <person name="Priest M."/>
            <person name="Roberts A."/>
            <person name="Saif S."/>
            <person name="Shea T."/>
            <person name="Sisk P."/>
            <person name="Sykes S."/>
            <person name="Wortman J."/>
            <person name="Nusbaum C."/>
            <person name="Birren B."/>
        </authorList>
    </citation>
    <scope>NUCLEOTIDE SEQUENCE [LARGE SCALE GENOMIC DNA]</scope>
    <source>
        <strain evidence="2 5">NIPH 809</strain>
    </source>
</reference>
<evidence type="ECO:0000256" key="1">
    <source>
        <dbReference type="SAM" id="Phobius"/>
    </source>
</evidence>
<feature type="transmembrane region" description="Helical" evidence="1">
    <location>
        <begin position="59"/>
        <end position="83"/>
    </location>
</feature>
<keyword evidence="1" id="KW-1133">Transmembrane helix</keyword>
<reference evidence="3 6" key="2">
    <citation type="submission" date="2017-12" db="EMBL/GenBank/DDBJ databases">
        <title>Draft Genome sequences of multiple microbial strains isolated from spacecraft associated surfaces.</title>
        <authorList>
            <person name="Seuylemezian A."/>
            <person name="Vaishampayan P."/>
            <person name="Venkateswaran K."/>
        </authorList>
    </citation>
    <scope>NUCLEOTIDE SEQUENCE [LARGE SCALE GENOMIC DNA]</scope>
    <source>
        <strain evidence="3 6">2P01AA</strain>
    </source>
</reference>
<dbReference type="RefSeq" id="WP_004657327.1">
    <property type="nucleotide sequence ID" value="NZ_CP158965.1"/>
</dbReference>
<dbReference type="EMBL" id="PISJ01000002">
    <property type="protein sequence ID" value="PKF36823.1"/>
    <property type="molecule type" value="Genomic_DNA"/>
</dbReference>
<name>A0A653K6M3_9GAMM</name>
<feature type="transmembrane region" description="Helical" evidence="1">
    <location>
        <begin position="139"/>
        <end position="161"/>
    </location>
</feature>
<feature type="transmembrane region" description="Helical" evidence="1">
    <location>
        <begin position="95"/>
        <end position="119"/>
    </location>
</feature>
<evidence type="ECO:0000313" key="4">
    <source>
        <dbReference type="EMBL" id="VXA56552.1"/>
    </source>
</evidence>
<keyword evidence="5" id="KW-1185">Reference proteome</keyword>
<evidence type="ECO:0000313" key="7">
    <source>
        <dbReference type="Proteomes" id="UP000430404"/>
    </source>
</evidence>
<reference evidence="4 7" key="3">
    <citation type="submission" date="2019-10" db="EMBL/GenBank/DDBJ databases">
        <authorList>
            <person name="Karimi E."/>
        </authorList>
    </citation>
    <scope>NUCLEOTIDE SEQUENCE [LARGE SCALE GENOMIC DNA]</scope>
    <source>
        <strain evidence="4">Acinetobacter sp. 8BE</strain>
    </source>
</reference>
<evidence type="ECO:0000313" key="3">
    <source>
        <dbReference type="EMBL" id="PKF36823.1"/>
    </source>
</evidence>
<dbReference type="EMBL" id="APOI01000030">
    <property type="protein sequence ID" value="ENU21770.1"/>
    <property type="molecule type" value="Genomic_DNA"/>
</dbReference>
<sequence length="174" mass="19544">MNLSTQNVDHPLSPKGRFGRLSYAAWTFLSSIIAVILIFILAFGAVLVTGGSLEQGQDYPVLAIVLFIILYIALVYFSFVFTIRRLHDRNQTGWLSLLALVPFVNFVFIIYLFCAKGTAGQNKFGAERETSGWEKVLGWIYIVIIPLVIIFALVGSAVPAYQDYVQRSQFIQQQ</sequence>
<keyword evidence="1" id="KW-0472">Membrane</keyword>
<dbReference type="EMBL" id="CABWKZ010000023">
    <property type="protein sequence ID" value="VXA56552.1"/>
    <property type="molecule type" value="Genomic_DNA"/>
</dbReference>
<evidence type="ECO:0000313" key="6">
    <source>
        <dbReference type="Proteomes" id="UP000233553"/>
    </source>
</evidence>
<dbReference type="PANTHER" id="PTHR34980">
    <property type="entry name" value="INNER MEMBRANE PROTEIN-RELATED-RELATED"/>
    <property type="match status" value="1"/>
</dbReference>
<dbReference type="Proteomes" id="UP000233553">
    <property type="component" value="Unassembled WGS sequence"/>
</dbReference>
<dbReference type="InterPro" id="IPR008523">
    <property type="entry name" value="DUF805"/>
</dbReference>
<accession>A0A1E7RBL5</accession>
<dbReference type="GO" id="GO:0005886">
    <property type="term" value="C:plasma membrane"/>
    <property type="evidence" value="ECO:0007669"/>
    <property type="project" value="TreeGrafter"/>
</dbReference>
<dbReference type="Proteomes" id="UP000430404">
    <property type="component" value="Unassembled WGS sequence"/>
</dbReference>
<evidence type="ECO:0000313" key="2">
    <source>
        <dbReference type="EMBL" id="ENU21770.1"/>
    </source>
</evidence>
<gene>
    <name evidence="4" type="ORF">ACI8B_30023</name>
    <name evidence="3" type="ORF">CW311_01670</name>
    <name evidence="2" type="ORF">F993_03693</name>
</gene>